<accession>A0ABD3H5T5</accession>
<gene>
    <name evidence="2" type="ORF">R1sor_003911</name>
</gene>
<dbReference type="Proteomes" id="UP001633002">
    <property type="component" value="Unassembled WGS sequence"/>
</dbReference>
<evidence type="ECO:0000256" key="1">
    <source>
        <dbReference type="SAM" id="MobiDB-lite"/>
    </source>
</evidence>
<protein>
    <submittedName>
        <fullName evidence="2">Uncharacterized protein</fullName>
    </submittedName>
</protein>
<evidence type="ECO:0000313" key="2">
    <source>
        <dbReference type="EMBL" id="KAL3685889.1"/>
    </source>
</evidence>
<feature type="region of interest" description="Disordered" evidence="1">
    <location>
        <begin position="25"/>
        <end position="45"/>
    </location>
</feature>
<reference evidence="2 3" key="1">
    <citation type="submission" date="2024-09" db="EMBL/GenBank/DDBJ databases">
        <title>Chromosome-scale assembly of Riccia sorocarpa.</title>
        <authorList>
            <person name="Paukszto L."/>
        </authorList>
    </citation>
    <scope>NUCLEOTIDE SEQUENCE [LARGE SCALE GENOMIC DNA]</scope>
    <source>
        <strain evidence="2">LP-2024</strain>
        <tissue evidence="2">Aerial parts of the thallus</tissue>
    </source>
</reference>
<sequence length="129" mass="14339">MFQSGAPPVAVPCGRQRLVEIPSGQTTWSGRRPMLSSGADPDMRDCEFPIGDEVPNFMSRNHVEECTQSQAQENPENEFEVGIDEDDCFTTVGEDFASKADGEEDVECSPKDPDKFFAELISRDRVISF</sequence>
<dbReference type="EMBL" id="JBJQOH010000006">
    <property type="protein sequence ID" value="KAL3685889.1"/>
    <property type="molecule type" value="Genomic_DNA"/>
</dbReference>
<name>A0ABD3H5T5_9MARC</name>
<proteinExistence type="predicted"/>
<evidence type="ECO:0000313" key="3">
    <source>
        <dbReference type="Proteomes" id="UP001633002"/>
    </source>
</evidence>
<dbReference type="AlphaFoldDB" id="A0ABD3H5T5"/>
<comment type="caution">
    <text evidence="2">The sequence shown here is derived from an EMBL/GenBank/DDBJ whole genome shotgun (WGS) entry which is preliminary data.</text>
</comment>
<organism evidence="2 3">
    <name type="scientific">Riccia sorocarpa</name>
    <dbReference type="NCBI Taxonomy" id="122646"/>
    <lineage>
        <taxon>Eukaryota</taxon>
        <taxon>Viridiplantae</taxon>
        <taxon>Streptophyta</taxon>
        <taxon>Embryophyta</taxon>
        <taxon>Marchantiophyta</taxon>
        <taxon>Marchantiopsida</taxon>
        <taxon>Marchantiidae</taxon>
        <taxon>Marchantiales</taxon>
        <taxon>Ricciaceae</taxon>
        <taxon>Riccia</taxon>
    </lineage>
</organism>
<keyword evidence="3" id="KW-1185">Reference proteome</keyword>